<sequence>MVLFATSLFLLKELPLQFEDHVFLTATYLINKMPTAVLHMESPYSVLYKQLPDYEFLKVFGCTCTCYPHIRPYNPHKFAYHSRELRIEICSCKEGMIPKLKLQLFLNKNSEASLNHMSVFACTQLSHSDDVCVDGQESL</sequence>
<protein>
    <submittedName>
        <fullName evidence="1">Retrovirus-related Pol polyprotein from transposon TNT 1-94</fullName>
    </submittedName>
</protein>
<proteinExistence type="predicted"/>
<accession>A0A2K3LH76</accession>
<gene>
    <name evidence="1" type="ORF">L195_g033845</name>
</gene>
<evidence type="ECO:0000313" key="2">
    <source>
        <dbReference type="Proteomes" id="UP000236291"/>
    </source>
</evidence>
<comment type="caution">
    <text evidence="1">The sequence shown here is derived from an EMBL/GenBank/DDBJ whole genome shotgun (WGS) entry which is preliminary data.</text>
</comment>
<dbReference type="EMBL" id="ASHM01033083">
    <property type="protein sequence ID" value="PNX77874.1"/>
    <property type="molecule type" value="Genomic_DNA"/>
</dbReference>
<organism evidence="1 2">
    <name type="scientific">Trifolium pratense</name>
    <name type="common">Red clover</name>
    <dbReference type="NCBI Taxonomy" id="57577"/>
    <lineage>
        <taxon>Eukaryota</taxon>
        <taxon>Viridiplantae</taxon>
        <taxon>Streptophyta</taxon>
        <taxon>Embryophyta</taxon>
        <taxon>Tracheophyta</taxon>
        <taxon>Spermatophyta</taxon>
        <taxon>Magnoliopsida</taxon>
        <taxon>eudicotyledons</taxon>
        <taxon>Gunneridae</taxon>
        <taxon>Pentapetalae</taxon>
        <taxon>rosids</taxon>
        <taxon>fabids</taxon>
        <taxon>Fabales</taxon>
        <taxon>Fabaceae</taxon>
        <taxon>Papilionoideae</taxon>
        <taxon>50 kb inversion clade</taxon>
        <taxon>NPAAA clade</taxon>
        <taxon>Hologalegina</taxon>
        <taxon>IRL clade</taxon>
        <taxon>Trifolieae</taxon>
        <taxon>Trifolium</taxon>
    </lineage>
</organism>
<dbReference type="AlphaFoldDB" id="A0A2K3LH76"/>
<dbReference type="Proteomes" id="UP000236291">
    <property type="component" value="Unassembled WGS sequence"/>
</dbReference>
<name>A0A2K3LH76_TRIPR</name>
<evidence type="ECO:0000313" key="1">
    <source>
        <dbReference type="EMBL" id="PNX77874.1"/>
    </source>
</evidence>
<reference evidence="1 2" key="2">
    <citation type="journal article" date="2017" name="Front. Plant Sci.">
        <title>Gene Classification and Mining of Molecular Markers Useful in Red Clover (Trifolium pratense) Breeding.</title>
        <authorList>
            <person name="Istvanek J."/>
            <person name="Dluhosova J."/>
            <person name="Dluhos P."/>
            <person name="Patkova L."/>
            <person name="Nedelnik J."/>
            <person name="Repkova J."/>
        </authorList>
    </citation>
    <scope>NUCLEOTIDE SEQUENCE [LARGE SCALE GENOMIC DNA]</scope>
    <source>
        <strain evidence="2">cv. Tatra</strain>
        <tissue evidence="1">Young leaves</tissue>
    </source>
</reference>
<reference evidence="1 2" key="1">
    <citation type="journal article" date="2014" name="Am. J. Bot.">
        <title>Genome assembly and annotation for red clover (Trifolium pratense; Fabaceae).</title>
        <authorList>
            <person name="Istvanek J."/>
            <person name="Jaros M."/>
            <person name="Krenek A."/>
            <person name="Repkova J."/>
        </authorList>
    </citation>
    <scope>NUCLEOTIDE SEQUENCE [LARGE SCALE GENOMIC DNA]</scope>
    <source>
        <strain evidence="2">cv. Tatra</strain>
        <tissue evidence="1">Young leaves</tissue>
    </source>
</reference>